<keyword evidence="2" id="KW-0812">Transmembrane</keyword>
<organism evidence="4 5">
    <name type="scientific">Mycena chlorophos</name>
    <name type="common">Agaric fungus</name>
    <name type="synonym">Agaricus chlorophos</name>
    <dbReference type="NCBI Taxonomy" id="658473"/>
    <lineage>
        <taxon>Eukaryota</taxon>
        <taxon>Fungi</taxon>
        <taxon>Dikarya</taxon>
        <taxon>Basidiomycota</taxon>
        <taxon>Agaricomycotina</taxon>
        <taxon>Agaricomycetes</taxon>
        <taxon>Agaricomycetidae</taxon>
        <taxon>Agaricales</taxon>
        <taxon>Marasmiineae</taxon>
        <taxon>Mycenaceae</taxon>
        <taxon>Mycena</taxon>
    </lineage>
</organism>
<evidence type="ECO:0000256" key="2">
    <source>
        <dbReference type="SAM" id="Phobius"/>
    </source>
</evidence>
<feature type="domain" description="DUF7587" evidence="3">
    <location>
        <begin position="31"/>
        <end position="181"/>
    </location>
</feature>
<dbReference type="Proteomes" id="UP000815677">
    <property type="component" value="Unassembled WGS sequence"/>
</dbReference>
<proteinExistence type="predicted"/>
<feature type="compositionally biased region" description="Pro residues" evidence="1">
    <location>
        <begin position="496"/>
        <end position="505"/>
    </location>
</feature>
<feature type="transmembrane region" description="Helical" evidence="2">
    <location>
        <begin position="592"/>
        <end position="610"/>
    </location>
</feature>
<name>A0ABQ0L9E1_MYCCL</name>
<evidence type="ECO:0000313" key="4">
    <source>
        <dbReference type="EMBL" id="GAT47779.1"/>
    </source>
</evidence>
<keyword evidence="2" id="KW-1133">Transmembrane helix</keyword>
<protein>
    <recommendedName>
        <fullName evidence="3">DUF7587 domain-containing protein</fullName>
    </recommendedName>
</protein>
<reference evidence="4" key="1">
    <citation type="submission" date="2014-09" db="EMBL/GenBank/DDBJ databases">
        <title>Genome sequence of the luminous mushroom Mycena chlorophos for searching fungal bioluminescence genes.</title>
        <authorList>
            <person name="Tanaka Y."/>
            <person name="Kasuga D."/>
            <person name="Oba Y."/>
            <person name="Hase S."/>
            <person name="Sato K."/>
            <person name="Oba Y."/>
            <person name="Sakakibara Y."/>
        </authorList>
    </citation>
    <scope>NUCLEOTIDE SEQUENCE</scope>
</reference>
<feature type="compositionally biased region" description="Low complexity" evidence="1">
    <location>
        <begin position="506"/>
        <end position="530"/>
    </location>
</feature>
<dbReference type="Pfam" id="PF24494">
    <property type="entry name" value="DUF7587"/>
    <property type="match status" value="1"/>
</dbReference>
<evidence type="ECO:0000259" key="3">
    <source>
        <dbReference type="Pfam" id="PF24494"/>
    </source>
</evidence>
<dbReference type="InterPro" id="IPR056009">
    <property type="entry name" value="DUF7587"/>
</dbReference>
<feature type="region of interest" description="Disordered" evidence="1">
    <location>
        <begin position="433"/>
        <end position="457"/>
    </location>
</feature>
<keyword evidence="2" id="KW-0472">Membrane</keyword>
<dbReference type="EMBL" id="DF843991">
    <property type="protein sequence ID" value="GAT47779.1"/>
    <property type="molecule type" value="Genomic_DNA"/>
</dbReference>
<feature type="region of interest" description="Disordered" evidence="1">
    <location>
        <begin position="491"/>
        <end position="578"/>
    </location>
</feature>
<accession>A0ABQ0L9E1</accession>
<gene>
    <name evidence="4" type="ORF">MCHLO_05222</name>
</gene>
<sequence>MAPNPCQCCSDLHLPQFGFGSEIEFRRLAERNPFLFRVHTPAPEKPHTPLDDAFVAPKFQQERIGMEAPPAATYAEVLRHFEQDASVYVATSFSFMWAIWEALRRHQLDGGKHDIEIAVIDATASLIAPRAITAVEVLSSVSPSLRHPDHWKWYHQAQESQCVLVYGAIPQFAVLSSIPLLKILESLPSYCLHPHPTPSPFERVAWTYPQKPSFYRFCAEQAAVFQALTPDAQTADATIGATCLAMTLLGEWAAWMVQLLAIPDVENKIARFGLQNAEARDMFSRAALTKVLELAQAIARWPSEQRDHEVWRVRVREMGVLVSEEISRLQKSAGNGASDLVDESFKAVVVRVDELLLRVDVDAKEKEVEYDPLSPDWHQVSTPRPTEIALPPSCPMTPIRRPYSLLPTPPPTPPPSLASRSASTAFFLESTSPTDDHVLSHVPGLRTPTQASASQKHGDALGLDLTALEKYIEAEAEVCDDELEVPVTVTATAPRRPAPLTPPESPLLTPTRPGSAQPSPSADPLDLSSDAEPRSESGSHSPQQEQEPKSFIWTVPDADADADSKNGGVSANPRPHSPPVYIYVRGSLGETASYLFTGFFFGVLLVSALVDREPARLYAS</sequence>
<keyword evidence="5" id="KW-1185">Reference proteome</keyword>
<evidence type="ECO:0000313" key="5">
    <source>
        <dbReference type="Proteomes" id="UP000815677"/>
    </source>
</evidence>
<evidence type="ECO:0000256" key="1">
    <source>
        <dbReference type="SAM" id="MobiDB-lite"/>
    </source>
</evidence>
<feature type="region of interest" description="Disordered" evidence="1">
    <location>
        <begin position="375"/>
        <end position="394"/>
    </location>
</feature>